<dbReference type="GO" id="GO:0097193">
    <property type="term" value="P:intrinsic apoptotic signaling pathway"/>
    <property type="evidence" value="ECO:0007669"/>
    <property type="project" value="InterPro"/>
</dbReference>
<keyword evidence="5" id="KW-0496">Mitochondrion</keyword>
<evidence type="ECO:0000313" key="8">
    <source>
        <dbReference type="EMBL" id="THH11980.1"/>
    </source>
</evidence>
<evidence type="ECO:0000256" key="1">
    <source>
        <dbReference type="ARBA" id="ARBA00004443"/>
    </source>
</evidence>
<sequence>MLPRCLISPVQTQAWRRPNVLIRRYLRSSPRHCAFVAPSDPVSNLRPVIYEDESSDHKGATGSGRGKGRGKGGDEEGEGEREYVRAVAIIERTRTSPTHPYLLDEFDGDPLDYQWRVERKRLDAYNHAFWTDSNHRFEAAKRAVLSSLPENAPPEVHEAALSEFYGKWLRQEHGRLKDYSDDWNRRNFGGIMLAARAAIRQFRARFFGRPTTILSYPSSSHPRRASTKLGGEENRK</sequence>
<proteinExistence type="inferred from homology"/>
<evidence type="ECO:0000313" key="9">
    <source>
        <dbReference type="Proteomes" id="UP000308199"/>
    </source>
</evidence>
<dbReference type="AlphaFoldDB" id="A0A4S4LPF0"/>
<evidence type="ECO:0000256" key="6">
    <source>
        <dbReference type="ARBA" id="ARBA00023136"/>
    </source>
</evidence>
<comment type="caution">
    <text evidence="8">The sequence shown here is derived from an EMBL/GenBank/DDBJ whole genome shotgun (WGS) entry which is preliminary data.</text>
</comment>
<reference evidence="8 9" key="1">
    <citation type="submission" date="2019-02" db="EMBL/GenBank/DDBJ databases">
        <title>Genome sequencing of the rare red list fungi Phellinidium pouzarii.</title>
        <authorList>
            <person name="Buettner E."/>
            <person name="Kellner H."/>
        </authorList>
    </citation>
    <scope>NUCLEOTIDE SEQUENCE [LARGE SCALE GENOMIC DNA]</scope>
    <source>
        <strain evidence="8 9">DSM 108285</strain>
    </source>
</reference>
<dbReference type="InterPro" id="IPR018796">
    <property type="entry name" value="COA8"/>
</dbReference>
<protein>
    <submittedName>
        <fullName evidence="8">Uncharacterized protein</fullName>
    </submittedName>
</protein>
<dbReference type="OrthoDB" id="6246201at2759"/>
<evidence type="ECO:0000256" key="7">
    <source>
        <dbReference type="SAM" id="MobiDB-lite"/>
    </source>
</evidence>
<evidence type="ECO:0000256" key="5">
    <source>
        <dbReference type="ARBA" id="ARBA00023128"/>
    </source>
</evidence>
<name>A0A4S4LPF0_9AGAM</name>
<dbReference type="Proteomes" id="UP000308199">
    <property type="component" value="Unassembled WGS sequence"/>
</dbReference>
<keyword evidence="6" id="KW-0472">Membrane</keyword>
<dbReference type="GO" id="GO:0005743">
    <property type="term" value="C:mitochondrial inner membrane"/>
    <property type="evidence" value="ECO:0007669"/>
    <property type="project" value="UniProtKB-SubCell"/>
</dbReference>
<evidence type="ECO:0000256" key="3">
    <source>
        <dbReference type="ARBA" id="ARBA00022792"/>
    </source>
</evidence>
<accession>A0A4S4LPF0</accession>
<keyword evidence="3" id="KW-0999">Mitochondrion inner membrane</keyword>
<dbReference type="Pfam" id="PF10231">
    <property type="entry name" value="COA8"/>
    <property type="match status" value="1"/>
</dbReference>
<comment type="subcellular location">
    <subcellularLocation>
        <location evidence="1">Mitochondrion inner membrane</location>
        <topology evidence="1">Peripheral membrane protein</topology>
        <orientation evidence="1">Matrix side</orientation>
    </subcellularLocation>
</comment>
<feature type="region of interest" description="Disordered" evidence="7">
    <location>
        <begin position="51"/>
        <end position="80"/>
    </location>
</feature>
<evidence type="ECO:0000256" key="4">
    <source>
        <dbReference type="ARBA" id="ARBA00022946"/>
    </source>
</evidence>
<keyword evidence="4" id="KW-0809">Transit peptide</keyword>
<evidence type="ECO:0000256" key="2">
    <source>
        <dbReference type="ARBA" id="ARBA00005453"/>
    </source>
</evidence>
<organism evidence="8 9">
    <name type="scientific">Phellinidium pouzarii</name>
    <dbReference type="NCBI Taxonomy" id="167371"/>
    <lineage>
        <taxon>Eukaryota</taxon>
        <taxon>Fungi</taxon>
        <taxon>Dikarya</taxon>
        <taxon>Basidiomycota</taxon>
        <taxon>Agaricomycotina</taxon>
        <taxon>Agaricomycetes</taxon>
        <taxon>Hymenochaetales</taxon>
        <taxon>Hymenochaetaceae</taxon>
        <taxon>Phellinidium</taxon>
    </lineage>
</organism>
<comment type="similarity">
    <text evidence="2">Belongs to the COA8 family.</text>
</comment>
<gene>
    <name evidence="8" type="ORF">EW145_g258</name>
</gene>
<dbReference type="EMBL" id="SGPK01000005">
    <property type="protein sequence ID" value="THH11980.1"/>
    <property type="molecule type" value="Genomic_DNA"/>
</dbReference>
<dbReference type="PANTHER" id="PTHR31107:SF2">
    <property type="entry name" value="CYTOCHROME C OXIDASE ASSEMBLY FACTOR 8"/>
    <property type="match status" value="1"/>
</dbReference>
<keyword evidence="9" id="KW-1185">Reference proteome</keyword>
<dbReference type="PANTHER" id="PTHR31107">
    <property type="entry name" value="APOPTOGENIC PROTEIN 1, MITOCHONDRIAL"/>
    <property type="match status" value="1"/>
</dbReference>
<feature type="region of interest" description="Disordered" evidence="7">
    <location>
        <begin position="217"/>
        <end position="236"/>
    </location>
</feature>